<dbReference type="GO" id="GO:0005524">
    <property type="term" value="F:ATP binding"/>
    <property type="evidence" value="ECO:0007669"/>
    <property type="project" value="UniProtKB-KW"/>
</dbReference>
<dbReference type="InterPro" id="IPR003812">
    <property type="entry name" value="Fido"/>
</dbReference>
<organism evidence="4">
    <name type="scientific">uncultured bacterium</name>
    <name type="common">gcode 4</name>
    <dbReference type="NCBI Taxonomy" id="1234023"/>
    <lineage>
        <taxon>Bacteria</taxon>
        <taxon>environmental samples</taxon>
    </lineage>
</organism>
<comment type="caution">
    <text evidence="4">The sequence shown here is derived from an EMBL/GenBank/DDBJ whole genome shotgun (WGS) entry which is preliminary data.</text>
</comment>
<accession>K2AX70</accession>
<dbReference type="Gene3D" id="1.10.3290.10">
    <property type="entry name" value="Fido-like domain"/>
    <property type="match status" value="1"/>
</dbReference>
<name>K2AX70_9BACT</name>
<evidence type="ECO:0000256" key="1">
    <source>
        <dbReference type="PIRSR" id="PIRSR640198-1"/>
    </source>
</evidence>
<evidence type="ECO:0000259" key="3">
    <source>
        <dbReference type="PROSITE" id="PS51459"/>
    </source>
</evidence>
<dbReference type="SUPFAM" id="SSF140931">
    <property type="entry name" value="Fic-like"/>
    <property type="match status" value="1"/>
</dbReference>
<dbReference type="InterPro" id="IPR036597">
    <property type="entry name" value="Fido-like_dom_sf"/>
</dbReference>
<gene>
    <name evidence="4" type="ORF">ACD_49C00050G0001</name>
</gene>
<dbReference type="AlphaFoldDB" id="K2AX70"/>
<evidence type="ECO:0000256" key="2">
    <source>
        <dbReference type="PIRSR" id="PIRSR640198-2"/>
    </source>
</evidence>
<feature type="binding site" evidence="2">
    <location>
        <begin position="199"/>
        <end position="206"/>
    </location>
    <ligand>
        <name>ATP</name>
        <dbReference type="ChEBI" id="CHEBI:30616"/>
    </ligand>
</feature>
<keyword evidence="2" id="KW-0067">ATP-binding</keyword>
<feature type="domain" description="Fido" evidence="3">
    <location>
        <begin position="90"/>
        <end position="259"/>
    </location>
</feature>
<protein>
    <submittedName>
        <fullName evidence="4">Filamentation induced by cAMP protein Fic</fullName>
    </submittedName>
</protein>
<feature type="active site" evidence="1">
    <location>
        <position position="195"/>
    </location>
</feature>
<dbReference type="PANTHER" id="PTHR13504">
    <property type="entry name" value="FIDO DOMAIN-CONTAINING PROTEIN DDB_G0283145"/>
    <property type="match status" value="1"/>
</dbReference>
<evidence type="ECO:0000313" key="4">
    <source>
        <dbReference type="EMBL" id="EKD66331.1"/>
    </source>
</evidence>
<dbReference type="Pfam" id="PF02661">
    <property type="entry name" value="Fic"/>
    <property type="match status" value="1"/>
</dbReference>
<dbReference type="PANTHER" id="PTHR13504:SF35">
    <property type="entry name" value="PROTEIN ADENYLYLTRANSFERASE SOFIC"/>
    <property type="match status" value="1"/>
</dbReference>
<keyword evidence="2" id="KW-0547">Nucleotide-binding</keyword>
<dbReference type="InterPro" id="IPR040198">
    <property type="entry name" value="Fido_containing"/>
</dbReference>
<dbReference type="EMBL" id="AMFJ01021636">
    <property type="protein sequence ID" value="EKD66331.1"/>
    <property type="molecule type" value="Genomic_DNA"/>
</dbReference>
<sequence>MFDKTIPYNDLPLLPWDFDFDKKEFLKLAIKASEEISKLNWLSYLIPNIEILVSPLLIKESVESSAIENINTTTLKVLQSNALSLDSIKWPEKEVLHYHNAILKWFERLKKEGGIWFNFLVELQGLIEPQKTWIRKIPWTVIANNMWEILYTPPVWEDNIIRLLTNLEKFINNSSDDIDALIKMPVIHYQFESIHPFFDWNGRTWRILNILYLVLTKKLDYPILFLSEYINKTRQQYYQLLSYTTSSWDYSKIIVYLLEWMIFQAKSTSDKIIKIRNLMDKIEQRLSILKVDYHKITNILFSNPFLTIKEFEKLLWVARITATRQIKKLEEQKIISSMKIWKNKLIFIQDFINLLI</sequence>
<feature type="binding site" evidence="2">
    <location>
        <begin position="237"/>
        <end position="238"/>
    </location>
    <ligand>
        <name>ATP</name>
        <dbReference type="ChEBI" id="CHEBI:30616"/>
    </ligand>
</feature>
<dbReference type="InterPro" id="IPR025758">
    <property type="entry name" value="Fic/DOC_N"/>
</dbReference>
<proteinExistence type="predicted"/>
<dbReference type="Pfam" id="PF13784">
    <property type="entry name" value="Fic_N"/>
    <property type="match status" value="1"/>
</dbReference>
<dbReference type="PROSITE" id="PS51459">
    <property type="entry name" value="FIDO"/>
    <property type="match status" value="1"/>
</dbReference>
<reference evidence="4" key="1">
    <citation type="journal article" date="2012" name="Science">
        <title>Fermentation, hydrogen, and sulfur metabolism in multiple uncultivated bacterial phyla.</title>
        <authorList>
            <person name="Wrighton K.C."/>
            <person name="Thomas B.C."/>
            <person name="Sharon I."/>
            <person name="Miller C.S."/>
            <person name="Castelle C.J."/>
            <person name="VerBerkmoes N.C."/>
            <person name="Wilkins M.J."/>
            <person name="Hettich R.L."/>
            <person name="Lipton M.S."/>
            <person name="Williams K.H."/>
            <person name="Long P.E."/>
            <person name="Banfield J.F."/>
        </authorList>
    </citation>
    <scope>NUCLEOTIDE SEQUENCE [LARGE SCALE GENOMIC DNA]</scope>
</reference>